<feature type="compositionally biased region" description="Low complexity" evidence="1">
    <location>
        <begin position="252"/>
        <end position="268"/>
    </location>
</feature>
<gene>
    <name evidence="3" type="ORF">ACHAW5_000649</name>
</gene>
<protein>
    <recommendedName>
        <fullName evidence="2">DUF6824 domain-containing protein</fullName>
    </recommendedName>
</protein>
<comment type="caution">
    <text evidence="3">The sequence shown here is derived from an EMBL/GenBank/DDBJ whole genome shotgun (WGS) entry which is preliminary data.</text>
</comment>
<evidence type="ECO:0000256" key="1">
    <source>
        <dbReference type="SAM" id="MobiDB-lite"/>
    </source>
</evidence>
<accession>A0ABD3MZ80</accession>
<dbReference type="Proteomes" id="UP001530315">
    <property type="component" value="Unassembled WGS sequence"/>
</dbReference>
<dbReference type="AlphaFoldDB" id="A0ABD3MZ80"/>
<evidence type="ECO:0000313" key="3">
    <source>
        <dbReference type="EMBL" id="KAL3769179.1"/>
    </source>
</evidence>
<dbReference type="InterPro" id="IPR049227">
    <property type="entry name" value="DUF6824"/>
</dbReference>
<proteinExistence type="predicted"/>
<organism evidence="3 4">
    <name type="scientific">Stephanodiscus triporus</name>
    <dbReference type="NCBI Taxonomy" id="2934178"/>
    <lineage>
        <taxon>Eukaryota</taxon>
        <taxon>Sar</taxon>
        <taxon>Stramenopiles</taxon>
        <taxon>Ochrophyta</taxon>
        <taxon>Bacillariophyta</taxon>
        <taxon>Coscinodiscophyceae</taxon>
        <taxon>Thalassiosirophycidae</taxon>
        <taxon>Stephanodiscales</taxon>
        <taxon>Stephanodiscaceae</taxon>
        <taxon>Stephanodiscus</taxon>
    </lineage>
</organism>
<feature type="domain" description="DUF6824" evidence="2">
    <location>
        <begin position="56"/>
        <end position="139"/>
    </location>
</feature>
<feature type="region of interest" description="Disordered" evidence="1">
    <location>
        <begin position="236"/>
        <end position="268"/>
    </location>
</feature>
<feature type="region of interest" description="Disordered" evidence="1">
    <location>
        <begin position="1"/>
        <end position="47"/>
    </location>
</feature>
<sequence length="268" mass="29550">MKSNESVAGDDATAKSSGGDNDCGDEEKPTADADADDSTAVVPPSTEGVKFYSRNDVLCGRGGGTNVHPGNRRFRDLINSNRRAYIKARKNDKPAISRSIVRSIRKMDGRFLKKDVKTGDWFEIGDDFAREKTSQALRQRAPEMRKVLFDNEQLLRQQRAQQEMMIMQLHQHQLMMGMGIGQMGGQGMGQMGAMGGNSFPQRNMIGGGIGNLFNQTNWMSPEQNIFLQQLAMSGMNSHSMNAPSQKDFDDMTTQTLSQQGTSSSPRSA</sequence>
<dbReference type="EMBL" id="JALLAZ020001662">
    <property type="protein sequence ID" value="KAL3769179.1"/>
    <property type="molecule type" value="Genomic_DNA"/>
</dbReference>
<dbReference type="Pfam" id="PF20710">
    <property type="entry name" value="DUF6824"/>
    <property type="match status" value="1"/>
</dbReference>
<evidence type="ECO:0000259" key="2">
    <source>
        <dbReference type="Pfam" id="PF20710"/>
    </source>
</evidence>
<name>A0ABD3MZ80_9STRA</name>
<reference evidence="3 4" key="1">
    <citation type="submission" date="2024-10" db="EMBL/GenBank/DDBJ databases">
        <title>Updated reference genomes for cyclostephanoid diatoms.</title>
        <authorList>
            <person name="Roberts W.R."/>
            <person name="Alverson A.J."/>
        </authorList>
    </citation>
    <scope>NUCLEOTIDE SEQUENCE [LARGE SCALE GENOMIC DNA]</scope>
    <source>
        <strain evidence="3 4">AJA276-08</strain>
    </source>
</reference>
<keyword evidence="4" id="KW-1185">Reference proteome</keyword>
<evidence type="ECO:0000313" key="4">
    <source>
        <dbReference type="Proteomes" id="UP001530315"/>
    </source>
</evidence>